<organism evidence="5 6">
    <name type="scientific">Datura stramonium</name>
    <name type="common">Jimsonweed</name>
    <name type="synonym">Common thornapple</name>
    <dbReference type="NCBI Taxonomy" id="4076"/>
    <lineage>
        <taxon>Eukaryota</taxon>
        <taxon>Viridiplantae</taxon>
        <taxon>Streptophyta</taxon>
        <taxon>Embryophyta</taxon>
        <taxon>Tracheophyta</taxon>
        <taxon>Spermatophyta</taxon>
        <taxon>Magnoliopsida</taxon>
        <taxon>eudicotyledons</taxon>
        <taxon>Gunneridae</taxon>
        <taxon>Pentapetalae</taxon>
        <taxon>asterids</taxon>
        <taxon>lamiids</taxon>
        <taxon>Solanales</taxon>
        <taxon>Solanaceae</taxon>
        <taxon>Solanoideae</taxon>
        <taxon>Datureae</taxon>
        <taxon>Datura</taxon>
    </lineage>
</organism>
<keyword evidence="6" id="KW-1185">Reference proteome</keyword>
<sequence length="528" mass="59224">MECVGARNFSAMAVFTRPRLKPLGRRRIMPRKKQSFWLNHHMKVKCSSSSSGSESCVVDKEDFADEEDYVKAGGSQLVFVQMQQNKDMDQQSKLSDKLRQISAGQTILDLVVIGCGPAGLALAAESAKLGLNVGLVGPDLPFTNNYGVWEDEFKDLGLQACIEHVWRDTIVYLDDADPVLIGRAYGRVSRHLLHEELLKRCVEAGVLYLNSKVDRIVEATSGHSLVECEGNIVIPCRFVTVASGAASGKFLQYELGGPRVSVQTAYGVEVEVDNNPYDPSLMVFMDYRDYVRHDAQSLEAKYPTFLYAMPMSPTRVFFEETCLASKDAMPFDLLKKKLMLRLNTLGVRIKETYEEEWSYIPVGGSLPNTEQKTLAFGAAASMVHPATGYSVVRSLSEAPKCASVLANILRQNHNKNMLTSSSTPSISTQAWNTLWPQERKRQRSFFLFGLALILQLDIEGIRSFFRAFFRVPKWMWQGFLGSNLSSADLMLFAFYMFIIAPNDMRKGLIRHLLSDPTGATMIRTYLTF</sequence>
<dbReference type="PRINTS" id="PR00411">
    <property type="entry name" value="PNDRDTASEI"/>
</dbReference>
<dbReference type="NCBIfam" id="TIGR01790">
    <property type="entry name" value="carotene-cycl"/>
    <property type="match status" value="1"/>
</dbReference>
<dbReference type="EMBL" id="JACEIK010000340">
    <property type="protein sequence ID" value="MCD7455341.1"/>
    <property type="molecule type" value="Genomic_DNA"/>
</dbReference>
<evidence type="ECO:0000256" key="4">
    <source>
        <dbReference type="SAM" id="Phobius"/>
    </source>
</evidence>
<dbReference type="InterPro" id="IPR010108">
    <property type="entry name" value="Lycopene_cyclase_b/e"/>
</dbReference>
<keyword evidence="4" id="KW-0812">Transmembrane</keyword>
<dbReference type="Pfam" id="PF05834">
    <property type="entry name" value="Lycopene_cycl"/>
    <property type="match status" value="1"/>
</dbReference>
<evidence type="ECO:0000256" key="3">
    <source>
        <dbReference type="ARBA" id="ARBA00023235"/>
    </source>
</evidence>
<comment type="caution">
    <text evidence="5">The sequence shown here is derived from an EMBL/GenBank/DDBJ whole genome shotgun (WGS) entry which is preliminary data.</text>
</comment>
<keyword evidence="4" id="KW-0472">Membrane</keyword>
<feature type="transmembrane region" description="Helical" evidence="4">
    <location>
        <begin position="477"/>
        <end position="500"/>
    </location>
</feature>
<keyword evidence="4" id="KW-1133">Transmembrane helix</keyword>
<evidence type="ECO:0000256" key="2">
    <source>
        <dbReference type="ARBA" id="ARBA00006599"/>
    </source>
</evidence>
<comment type="pathway">
    <text evidence="1">Carotenoid biosynthesis.</text>
</comment>
<name>A0ABS8S926_DATST</name>
<dbReference type="InterPro" id="IPR036188">
    <property type="entry name" value="FAD/NAD-bd_sf"/>
</dbReference>
<dbReference type="Proteomes" id="UP000823775">
    <property type="component" value="Unassembled WGS sequence"/>
</dbReference>
<reference evidence="5 6" key="1">
    <citation type="journal article" date="2021" name="BMC Genomics">
        <title>Datura genome reveals duplications of psychoactive alkaloid biosynthetic genes and high mutation rate following tissue culture.</title>
        <authorList>
            <person name="Rajewski A."/>
            <person name="Carter-House D."/>
            <person name="Stajich J."/>
            <person name="Litt A."/>
        </authorList>
    </citation>
    <scope>NUCLEOTIDE SEQUENCE [LARGE SCALE GENOMIC DNA]</scope>
    <source>
        <strain evidence="5">AR-01</strain>
    </source>
</reference>
<evidence type="ECO:0000313" key="6">
    <source>
        <dbReference type="Proteomes" id="UP000823775"/>
    </source>
</evidence>
<evidence type="ECO:0000313" key="5">
    <source>
        <dbReference type="EMBL" id="MCD7455341.1"/>
    </source>
</evidence>
<protein>
    <submittedName>
        <fullName evidence="5">Lycopene epsilon cyclase, chloroplastic</fullName>
    </submittedName>
</protein>
<accession>A0ABS8S926</accession>
<proteinExistence type="inferred from homology"/>
<comment type="similarity">
    <text evidence="2">Belongs to the lycopene cyclase family.</text>
</comment>
<dbReference type="PANTHER" id="PTHR39757">
    <property type="match status" value="1"/>
</dbReference>
<dbReference type="PANTHER" id="PTHR39757:SF3">
    <property type="entry name" value="LYCOPENE EPSILON CYCLASE, CHLOROPLASTIC"/>
    <property type="match status" value="1"/>
</dbReference>
<keyword evidence="3" id="KW-0413">Isomerase</keyword>
<evidence type="ECO:0000256" key="1">
    <source>
        <dbReference type="ARBA" id="ARBA00004829"/>
    </source>
</evidence>
<dbReference type="SUPFAM" id="SSF51905">
    <property type="entry name" value="FAD/NAD(P)-binding domain"/>
    <property type="match status" value="1"/>
</dbReference>
<gene>
    <name evidence="5" type="primary">CRTLE1</name>
    <name evidence="5" type="ORF">HAX54_027882</name>
</gene>
<dbReference type="Gene3D" id="3.50.50.60">
    <property type="entry name" value="FAD/NAD(P)-binding domain"/>
    <property type="match status" value="1"/>
</dbReference>